<evidence type="ECO:0000256" key="4">
    <source>
        <dbReference type="ARBA" id="ARBA00022571"/>
    </source>
</evidence>
<dbReference type="GO" id="GO:0008777">
    <property type="term" value="F:acetylornithine deacetylase activity"/>
    <property type="evidence" value="ECO:0007669"/>
    <property type="project" value="UniProtKB-EC"/>
</dbReference>
<organism evidence="11 12">
    <name type="scientific">Vibrio aerogenes CECT 7868</name>
    <dbReference type="NCBI Taxonomy" id="1216006"/>
    <lineage>
        <taxon>Bacteria</taxon>
        <taxon>Pseudomonadati</taxon>
        <taxon>Pseudomonadota</taxon>
        <taxon>Gammaproteobacteria</taxon>
        <taxon>Vibrionales</taxon>
        <taxon>Vibrionaceae</taxon>
        <taxon>Vibrio</taxon>
    </lineage>
</organism>
<dbReference type="EC" id="3.5.1.16" evidence="11"/>
<dbReference type="CDD" id="cd03894">
    <property type="entry name" value="M20_ArgE"/>
    <property type="match status" value="1"/>
</dbReference>
<keyword evidence="7 11" id="KW-0378">Hydrolase</keyword>
<dbReference type="GO" id="GO:0006526">
    <property type="term" value="P:L-arginine biosynthetic process"/>
    <property type="evidence" value="ECO:0007669"/>
    <property type="project" value="UniProtKB-KW"/>
</dbReference>
<keyword evidence="9" id="KW-0170">Cobalt</keyword>
<dbReference type="SUPFAM" id="SSF55031">
    <property type="entry name" value="Bacterial exopeptidase dimerisation domain"/>
    <property type="match status" value="1"/>
</dbReference>
<dbReference type="NCBIfam" id="NF005710">
    <property type="entry name" value="PRK07522.1"/>
    <property type="match status" value="1"/>
</dbReference>
<dbReference type="Pfam" id="PF07687">
    <property type="entry name" value="M20_dimer"/>
    <property type="match status" value="1"/>
</dbReference>
<proteinExistence type="inferred from homology"/>
<evidence type="ECO:0000256" key="9">
    <source>
        <dbReference type="ARBA" id="ARBA00023285"/>
    </source>
</evidence>
<protein>
    <submittedName>
        <fullName evidence="11">Acetylornithine deacetylase</fullName>
        <ecNumber evidence="11">3.5.1.16</ecNumber>
    </submittedName>
</protein>
<dbReference type="STRING" id="1216006.VA7868_04133"/>
<keyword evidence="6" id="KW-0479">Metal-binding</keyword>
<gene>
    <name evidence="11" type="primary">argE_2</name>
    <name evidence="11" type="ORF">VA7868_04133</name>
</gene>
<keyword evidence="8" id="KW-0862">Zinc</keyword>
<keyword evidence="4" id="KW-0055">Arginine biosynthesis</keyword>
<evidence type="ECO:0000256" key="2">
    <source>
        <dbReference type="ARBA" id="ARBA00005691"/>
    </source>
</evidence>
<accession>A0A1M6D4X0</accession>
<dbReference type="EMBL" id="FQXZ01000046">
    <property type="protein sequence ID" value="SHI68048.1"/>
    <property type="molecule type" value="Genomic_DNA"/>
</dbReference>
<dbReference type="Gene3D" id="3.40.630.10">
    <property type="entry name" value="Zn peptidases"/>
    <property type="match status" value="1"/>
</dbReference>
<dbReference type="PANTHER" id="PTHR43808">
    <property type="entry name" value="ACETYLORNITHINE DEACETYLASE"/>
    <property type="match status" value="1"/>
</dbReference>
<comment type="similarity">
    <text evidence="2">Belongs to the peptidase M20A family. ArgE subfamily.</text>
</comment>
<dbReference type="InterPro" id="IPR036264">
    <property type="entry name" value="Bact_exopeptidase_dim_dom"/>
</dbReference>
<evidence type="ECO:0000256" key="6">
    <source>
        <dbReference type="ARBA" id="ARBA00022723"/>
    </source>
</evidence>
<dbReference type="AlphaFoldDB" id="A0A1M6D4X0"/>
<keyword evidence="5" id="KW-0028">Amino-acid biosynthesis</keyword>
<dbReference type="Proteomes" id="UP000184608">
    <property type="component" value="Unassembled WGS sequence"/>
</dbReference>
<evidence type="ECO:0000259" key="10">
    <source>
        <dbReference type="Pfam" id="PF07687"/>
    </source>
</evidence>
<name>A0A1M6D4X0_9VIBR</name>
<evidence type="ECO:0000256" key="1">
    <source>
        <dbReference type="ARBA" id="ARBA00001947"/>
    </source>
</evidence>
<evidence type="ECO:0000313" key="12">
    <source>
        <dbReference type="Proteomes" id="UP000184608"/>
    </source>
</evidence>
<dbReference type="PANTHER" id="PTHR43808:SF31">
    <property type="entry name" value="N-ACETYL-L-CITRULLINE DEACETYLASE"/>
    <property type="match status" value="1"/>
</dbReference>
<evidence type="ECO:0000256" key="5">
    <source>
        <dbReference type="ARBA" id="ARBA00022605"/>
    </source>
</evidence>
<evidence type="ECO:0000313" key="11">
    <source>
        <dbReference type="EMBL" id="SHI68048.1"/>
    </source>
</evidence>
<feature type="domain" description="Peptidase M20 dimerisation" evidence="10">
    <location>
        <begin position="169"/>
        <end position="274"/>
    </location>
</feature>
<dbReference type="InterPro" id="IPR010169">
    <property type="entry name" value="AcOrn-deacetyl"/>
</dbReference>
<reference evidence="11 12" key="1">
    <citation type="submission" date="2016-11" db="EMBL/GenBank/DDBJ databases">
        <authorList>
            <person name="Jaros S."/>
            <person name="Januszkiewicz K."/>
            <person name="Wedrychowicz H."/>
        </authorList>
    </citation>
    <scope>NUCLEOTIDE SEQUENCE [LARGE SCALE GENOMIC DNA]</scope>
    <source>
        <strain evidence="11 12">CECT 7868</strain>
    </source>
</reference>
<dbReference type="InterPro" id="IPR002933">
    <property type="entry name" value="Peptidase_M20"/>
</dbReference>
<dbReference type="Pfam" id="PF01546">
    <property type="entry name" value="Peptidase_M20"/>
    <property type="match status" value="1"/>
</dbReference>
<dbReference type="InterPro" id="IPR050072">
    <property type="entry name" value="Peptidase_M20A"/>
</dbReference>
<dbReference type="PROSITE" id="PS00759">
    <property type="entry name" value="ARGE_DAPE_CPG2_2"/>
    <property type="match status" value="1"/>
</dbReference>
<keyword evidence="3" id="KW-0963">Cytoplasm</keyword>
<dbReference type="NCBIfam" id="TIGR01892">
    <property type="entry name" value="AcOrn-deacetyl"/>
    <property type="match status" value="1"/>
</dbReference>
<dbReference type="OrthoDB" id="3665926at2"/>
<dbReference type="Gene3D" id="3.30.70.360">
    <property type="match status" value="1"/>
</dbReference>
<comment type="cofactor">
    <cofactor evidence="1">
        <name>Zn(2+)</name>
        <dbReference type="ChEBI" id="CHEBI:29105"/>
    </cofactor>
</comment>
<dbReference type="InterPro" id="IPR011650">
    <property type="entry name" value="Peptidase_M20_dimer"/>
</dbReference>
<dbReference type="InterPro" id="IPR001261">
    <property type="entry name" value="ArgE/DapE_CS"/>
</dbReference>
<evidence type="ECO:0000256" key="3">
    <source>
        <dbReference type="ARBA" id="ARBA00022490"/>
    </source>
</evidence>
<keyword evidence="12" id="KW-1185">Reference proteome</keyword>
<dbReference type="SUPFAM" id="SSF53187">
    <property type="entry name" value="Zn-dependent exopeptidases"/>
    <property type="match status" value="1"/>
</dbReference>
<evidence type="ECO:0000256" key="7">
    <source>
        <dbReference type="ARBA" id="ARBA00022801"/>
    </source>
</evidence>
<sequence>METKELLKRLIAFATVSSDSNLELIDFVQSLLATKGIRSELVFNADHSKAAMFASIGPAGKPGLLLSGHSDVVPVKGQNWTTDPFTGTEKDGKIYGRGSCDMKGFIASAIQIMLAFADKPLDRPVHLAISFDEELGCLGIKDLLLQLQHLKVEPYLCIVGEPTSMNIATGHKGKTSFRTHCCGDEAHSSQAPLHTNAIYLACDVIAHLRNLQAELMTSGARDEAYNIPHSTVHVGTIEGGRSLNIVPGECQFVFEIRYLPGDDIDTYLDNLFKQAEMLVQQAQQAHPATKAAITFDCLTRYPGLDTPADHLSVRQLQALLPDETKTLKVAFGSEGGLFAEYLSAPVVVCGPGSIDQAHKPNEFISLAQLQQCDDLLNKLVPEICFNRSEHD</sequence>
<evidence type="ECO:0000256" key="8">
    <source>
        <dbReference type="ARBA" id="ARBA00022833"/>
    </source>
</evidence>
<dbReference type="PROSITE" id="PS00758">
    <property type="entry name" value="ARGE_DAPE_CPG2_1"/>
    <property type="match status" value="1"/>
</dbReference>
<dbReference type="RefSeq" id="WP_073605734.1">
    <property type="nucleotide sequence ID" value="NZ_FQXZ01000046.1"/>
</dbReference>
<dbReference type="GO" id="GO:0046872">
    <property type="term" value="F:metal ion binding"/>
    <property type="evidence" value="ECO:0007669"/>
    <property type="project" value="UniProtKB-KW"/>
</dbReference>